<dbReference type="Pfam" id="PF00389">
    <property type="entry name" value="2-Hacid_dh"/>
    <property type="match status" value="1"/>
</dbReference>
<gene>
    <name evidence="7" type="ORF">V7V80_19770</name>
</gene>
<organism evidence="7 8">
    <name type="scientific">Pseudomonas kermanshahensis</name>
    <dbReference type="NCBI Taxonomy" id="2745482"/>
    <lineage>
        <taxon>Bacteria</taxon>
        <taxon>Pseudomonadati</taxon>
        <taxon>Pseudomonadota</taxon>
        <taxon>Gammaproteobacteria</taxon>
        <taxon>Pseudomonadales</taxon>
        <taxon>Pseudomonadaceae</taxon>
        <taxon>Pseudomonas</taxon>
    </lineage>
</organism>
<evidence type="ECO:0000256" key="2">
    <source>
        <dbReference type="ARBA" id="ARBA00023002"/>
    </source>
</evidence>
<dbReference type="SUPFAM" id="SSF52283">
    <property type="entry name" value="Formate/glycerate dehydrogenase catalytic domain-like"/>
    <property type="match status" value="1"/>
</dbReference>
<dbReference type="PROSITE" id="PS00671">
    <property type="entry name" value="D_2_HYDROXYACID_DH_3"/>
    <property type="match status" value="1"/>
</dbReference>
<sequence>MNILLIDSPRVNYIDTGEYGAGTTQQGHTLEVTANPSDEQLARADGIIAFHAVVVDASLVARMRRCRVLVKATIGLDDVDVDALSAKGILCSNIGAVGAQEVAEHALALILMAQRKLLEFARHTREGGWSWRTHTGTVKACRDTVLGLVGYGATGQALAHRASVLGYQLRFYDPWIEQCSQGLAQRVTLESLLEQADVISLHLPLTAQSLHLLNDARFAQVKPGAMLINTARGGIVDSEALLRALQSGAVSMALLDVVQEEPSAPKALIEHERVLMTPHAAFYSERSLAELKRNALQTMLTLLQGGKVKTLVNPDCIAKEAKGYA</sequence>
<evidence type="ECO:0000259" key="6">
    <source>
        <dbReference type="Pfam" id="PF02826"/>
    </source>
</evidence>
<name>A0ABU8RAZ0_9PSED</name>
<dbReference type="InterPro" id="IPR036291">
    <property type="entry name" value="NAD(P)-bd_dom_sf"/>
</dbReference>
<feature type="domain" description="D-isomer specific 2-hydroxyacid dehydrogenase NAD-binding" evidence="6">
    <location>
        <begin position="107"/>
        <end position="281"/>
    </location>
</feature>
<dbReference type="Pfam" id="PF02826">
    <property type="entry name" value="2-Hacid_dh_C"/>
    <property type="match status" value="1"/>
</dbReference>
<reference evidence="7 8" key="1">
    <citation type="submission" date="2024-02" db="EMBL/GenBank/DDBJ databases">
        <title>Identification of pathogenicity and growth-promoting functions of Pseudomonas putida variants.</title>
        <authorList>
            <person name="Sun J."/>
        </authorList>
    </citation>
    <scope>NUCLEOTIDE SEQUENCE [LARGE SCALE GENOMIC DNA]</scope>
    <source>
        <strain evidence="7 8">A04</strain>
    </source>
</reference>
<dbReference type="PROSITE" id="PS00670">
    <property type="entry name" value="D_2_HYDROXYACID_DH_2"/>
    <property type="match status" value="1"/>
</dbReference>
<feature type="domain" description="D-isomer specific 2-hydroxyacid dehydrogenase catalytic" evidence="5">
    <location>
        <begin position="24"/>
        <end position="313"/>
    </location>
</feature>
<dbReference type="InterPro" id="IPR006140">
    <property type="entry name" value="D-isomer_DH_NAD-bd"/>
</dbReference>
<dbReference type="InterPro" id="IPR006139">
    <property type="entry name" value="D-isomer_2_OHA_DH_cat_dom"/>
</dbReference>
<dbReference type="InterPro" id="IPR043322">
    <property type="entry name" value="CtBP"/>
</dbReference>
<dbReference type="RefSeq" id="WP_339550415.1">
    <property type="nucleotide sequence ID" value="NZ_JBBHLD010000020.1"/>
</dbReference>
<protein>
    <submittedName>
        <fullName evidence="7">C-terminal binding protein</fullName>
    </submittedName>
</protein>
<evidence type="ECO:0000313" key="7">
    <source>
        <dbReference type="EMBL" id="MEJ5906921.1"/>
    </source>
</evidence>
<dbReference type="SUPFAM" id="SSF51735">
    <property type="entry name" value="NAD(P)-binding Rossmann-fold domains"/>
    <property type="match status" value="1"/>
</dbReference>
<evidence type="ECO:0000256" key="1">
    <source>
        <dbReference type="ARBA" id="ARBA00005854"/>
    </source>
</evidence>
<keyword evidence="2 4" id="KW-0560">Oxidoreductase</keyword>
<evidence type="ECO:0000256" key="4">
    <source>
        <dbReference type="RuleBase" id="RU003719"/>
    </source>
</evidence>
<dbReference type="Proteomes" id="UP001377692">
    <property type="component" value="Unassembled WGS sequence"/>
</dbReference>
<keyword evidence="8" id="KW-1185">Reference proteome</keyword>
<dbReference type="Gene3D" id="3.40.50.720">
    <property type="entry name" value="NAD(P)-binding Rossmann-like Domain"/>
    <property type="match status" value="2"/>
</dbReference>
<dbReference type="InterPro" id="IPR029753">
    <property type="entry name" value="D-isomer_DH_CS"/>
</dbReference>
<keyword evidence="3" id="KW-0520">NAD</keyword>
<evidence type="ECO:0000313" key="8">
    <source>
        <dbReference type="Proteomes" id="UP001377692"/>
    </source>
</evidence>
<dbReference type="InterPro" id="IPR050418">
    <property type="entry name" value="D-iso_2-hydroxyacid_DH_PdxB"/>
</dbReference>
<dbReference type="EMBL" id="JBBHLD010000020">
    <property type="protein sequence ID" value="MEJ5906921.1"/>
    <property type="molecule type" value="Genomic_DNA"/>
</dbReference>
<comment type="similarity">
    <text evidence="1 4">Belongs to the D-isomer specific 2-hydroxyacid dehydrogenase family.</text>
</comment>
<dbReference type="PANTHER" id="PTHR43761">
    <property type="entry name" value="D-ISOMER SPECIFIC 2-HYDROXYACID DEHYDROGENASE FAMILY PROTEIN (AFU_ORTHOLOGUE AFUA_1G13630)"/>
    <property type="match status" value="1"/>
</dbReference>
<dbReference type="PANTHER" id="PTHR43761:SF1">
    <property type="entry name" value="D-ISOMER SPECIFIC 2-HYDROXYACID DEHYDROGENASE CATALYTIC DOMAIN-CONTAINING PROTEIN-RELATED"/>
    <property type="match status" value="1"/>
</dbReference>
<evidence type="ECO:0000259" key="5">
    <source>
        <dbReference type="Pfam" id="PF00389"/>
    </source>
</evidence>
<evidence type="ECO:0000256" key="3">
    <source>
        <dbReference type="ARBA" id="ARBA00023027"/>
    </source>
</evidence>
<proteinExistence type="inferred from homology"/>
<comment type="caution">
    <text evidence="7">The sequence shown here is derived from an EMBL/GenBank/DDBJ whole genome shotgun (WGS) entry which is preliminary data.</text>
</comment>
<accession>A0ABU8RAZ0</accession>
<dbReference type="CDD" id="cd05299">
    <property type="entry name" value="CtBP_dh"/>
    <property type="match status" value="1"/>
</dbReference>